<dbReference type="AlphaFoldDB" id="L2F8N8"/>
<dbReference type="OrthoDB" id="9811073at2"/>
<dbReference type="Proteomes" id="UP000023795">
    <property type="component" value="Unassembled WGS sequence"/>
</dbReference>
<sequence>MTNAPNSSNPSPNLPSNLSSNNKPKDSTVYHPIDPVDQTVIKNWLFDDLLPWQRTTWQYFTEHFNDGVKLPHALLIAGNAGTGKRAFVYRFVAWAFCQQKSNIDTACGKCESCQWLLANTHPNLYQIPPLAVSEIDKKPKKTNQLQDQSPTHQHSALIKIDDIRQMQPFVQQSSDGIRMVVIHQADSMTLGASNALLKTLEEPAPNVLLFLISDTPSQLLPTVRSRLQFFNVSDINPKQSLDFMQQRLANVDPSDFDLFDLKQVNQMSGFAPFVAMDMLYSEWYQQRQIWLNSWQAVRSASRGVIQASDYWQKTLSLSDFLYLSQLMLLEIGNYCNDLPVAQTDIQFDKLQPKPDLRAILHLQNVINQIWLDRRQHIQDKLCYDKLINALQMC</sequence>
<dbReference type="EMBL" id="ANIN01000001">
    <property type="protein sequence ID" value="ELA08838.1"/>
    <property type="molecule type" value="Genomic_DNA"/>
</dbReference>
<dbReference type="GO" id="GO:0009360">
    <property type="term" value="C:DNA polymerase III complex"/>
    <property type="evidence" value="ECO:0007669"/>
    <property type="project" value="TreeGrafter"/>
</dbReference>
<evidence type="ECO:0000256" key="1">
    <source>
        <dbReference type="ARBA" id="ARBA00012417"/>
    </source>
</evidence>
<dbReference type="PATRIC" id="fig|1230338.3.peg.91"/>
<dbReference type="EC" id="2.7.7.7" evidence="1"/>
<dbReference type="Gene3D" id="3.40.50.300">
    <property type="entry name" value="P-loop containing nucleotide triphosphate hydrolases"/>
    <property type="match status" value="1"/>
</dbReference>
<dbReference type="GO" id="GO:0006261">
    <property type="term" value="P:DNA-templated DNA replication"/>
    <property type="evidence" value="ECO:0007669"/>
    <property type="project" value="TreeGrafter"/>
</dbReference>
<keyword evidence="6" id="KW-1185">Reference proteome</keyword>
<dbReference type="PANTHER" id="PTHR11669:SF8">
    <property type="entry name" value="DNA POLYMERASE III SUBUNIT DELTA"/>
    <property type="match status" value="1"/>
</dbReference>
<dbReference type="InterPro" id="IPR050238">
    <property type="entry name" value="DNA_Rep/Repair_Clamp_Loader"/>
</dbReference>
<organism evidence="5 6">
    <name type="scientific">Moraxella macacae 0408225</name>
    <dbReference type="NCBI Taxonomy" id="1230338"/>
    <lineage>
        <taxon>Bacteria</taxon>
        <taxon>Pseudomonadati</taxon>
        <taxon>Pseudomonadota</taxon>
        <taxon>Gammaproteobacteria</taxon>
        <taxon>Moraxellales</taxon>
        <taxon>Moraxellaceae</taxon>
        <taxon>Moraxella</taxon>
    </lineage>
</organism>
<evidence type="ECO:0000313" key="6">
    <source>
        <dbReference type="Proteomes" id="UP000023795"/>
    </source>
</evidence>
<dbReference type="InterPro" id="IPR027417">
    <property type="entry name" value="P-loop_NTPase"/>
</dbReference>
<feature type="region of interest" description="Disordered" evidence="4">
    <location>
        <begin position="1"/>
        <end position="29"/>
    </location>
</feature>
<dbReference type="Pfam" id="PF13177">
    <property type="entry name" value="DNA_pol3_delta2"/>
    <property type="match status" value="1"/>
</dbReference>
<keyword evidence="2 5" id="KW-0808">Transferase</keyword>
<evidence type="ECO:0000256" key="4">
    <source>
        <dbReference type="SAM" id="MobiDB-lite"/>
    </source>
</evidence>
<comment type="catalytic activity">
    <reaction evidence="3">
        <text>DNA(n) + a 2'-deoxyribonucleoside 5'-triphosphate = DNA(n+1) + diphosphate</text>
        <dbReference type="Rhea" id="RHEA:22508"/>
        <dbReference type="Rhea" id="RHEA-COMP:17339"/>
        <dbReference type="Rhea" id="RHEA-COMP:17340"/>
        <dbReference type="ChEBI" id="CHEBI:33019"/>
        <dbReference type="ChEBI" id="CHEBI:61560"/>
        <dbReference type="ChEBI" id="CHEBI:173112"/>
        <dbReference type="EC" id="2.7.7.7"/>
    </reaction>
</comment>
<proteinExistence type="predicted"/>
<name>L2F8N8_9GAMM</name>
<dbReference type="PANTHER" id="PTHR11669">
    <property type="entry name" value="REPLICATION FACTOR C / DNA POLYMERASE III GAMMA-TAU SUBUNIT"/>
    <property type="match status" value="1"/>
</dbReference>
<dbReference type="STRING" id="1230338.MOMA_00460"/>
<comment type="caution">
    <text evidence="5">The sequence shown here is derived from an EMBL/GenBank/DDBJ whole genome shotgun (WGS) entry which is preliminary data.</text>
</comment>
<keyword evidence="2 5" id="KW-0548">Nucleotidyltransferase</keyword>
<evidence type="ECO:0000313" key="5">
    <source>
        <dbReference type="EMBL" id="ELA08838.1"/>
    </source>
</evidence>
<protein>
    <recommendedName>
        <fullName evidence="1">DNA-directed DNA polymerase</fullName>
        <ecNumber evidence="1">2.7.7.7</ecNumber>
    </recommendedName>
</protein>
<accession>L2F8N8</accession>
<dbReference type="RefSeq" id="WP_009501214.1">
    <property type="nucleotide sequence ID" value="NZ_ANIN01000001.1"/>
</dbReference>
<evidence type="ECO:0000256" key="2">
    <source>
        <dbReference type="ARBA" id="ARBA00022932"/>
    </source>
</evidence>
<dbReference type="SUPFAM" id="SSF52540">
    <property type="entry name" value="P-loop containing nucleoside triphosphate hydrolases"/>
    <property type="match status" value="1"/>
</dbReference>
<feature type="compositionally biased region" description="Low complexity" evidence="4">
    <location>
        <begin position="1"/>
        <end position="22"/>
    </location>
</feature>
<dbReference type="eggNOG" id="COG0470">
    <property type="taxonomic scope" value="Bacteria"/>
</dbReference>
<gene>
    <name evidence="5" type="ORF">MOMA_00460</name>
</gene>
<evidence type="ECO:0000256" key="3">
    <source>
        <dbReference type="ARBA" id="ARBA00049244"/>
    </source>
</evidence>
<keyword evidence="2 5" id="KW-0239">DNA-directed DNA polymerase</keyword>
<dbReference type="GO" id="GO:0003887">
    <property type="term" value="F:DNA-directed DNA polymerase activity"/>
    <property type="evidence" value="ECO:0007669"/>
    <property type="project" value="UniProtKB-KW"/>
</dbReference>
<reference evidence="5 6" key="1">
    <citation type="journal article" date="2013" name="Genome Announc.">
        <title>Genome Sequence of Moraxella macacae 0408225, a Novel Bacterial Species Isolated from a Cynomolgus Macaque with Epistaxis.</title>
        <authorList>
            <person name="Ladner J.T."/>
            <person name="Whitehouse C.A."/>
            <person name="Koroleva G.I."/>
            <person name="Palacios G.F."/>
        </authorList>
    </citation>
    <scope>NUCLEOTIDE SEQUENCE [LARGE SCALE GENOMIC DNA]</scope>
    <source>
        <strain evidence="5 6">0408225</strain>
    </source>
</reference>